<evidence type="ECO:0000313" key="3">
    <source>
        <dbReference type="Proteomes" id="UP000556026"/>
    </source>
</evidence>
<dbReference type="Proteomes" id="UP000556026">
    <property type="component" value="Unassembled WGS sequence"/>
</dbReference>
<keyword evidence="1" id="KW-0472">Membrane</keyword>
<feature type="transmembrane region" description="Helical" evidence="1">
    <location>
        <begin position="140"/>
        <end position="162"/>
    </location>
</feature>
<dbReference type="EMBL" id="BLXX01000006">
    <property type="protein sequence ID" value="GFO60041.1"/>
    <property type="molecule type" value="Genomic_DNA"/>
</dbReference>
<evidence type="ECO:0000256" key="1">
    <source>
        <dbReference type="SAM" id="Phobius"/>
    </source>
</evidence>
<comment type="caution">
    <text evidence="2">The sequence shown here is derived from an EMBL/GenBank/DDBJ whole genome shotgun (WGS) entry which is preliminary data.</text>
</comment>
<keyword evidence="1" id="KW-0812">Transmembrane</keyword>
<name>A0A6V8MJ82_9BACT</name>
<evidence type="ECO:0000313" key="2">
    <source>
        <dbReference type="EMBL" id="GFO60041.1"/>
    </source>
</evidence>
<dbReference type="AlphaFoldDB" id="A0A6V8MJ82"/>
<dbReference type="RefSeq" id="WP_183354857.1">
    <property type="nucleotide sequence ID" value="NZ_BLXX01000006.1"/>
</dbReference>
<gene>
    <name evidence="2" type="ORF">GMST_23660</name>
</gene>
<keyword evidence="3" id="KW-1185">Reference proteome</keyword>
<evidence type="ECO:0008006" key="4">
    <source>
        <dbReference type="Google" id="ProtNLM"/>
    </source>
</evidence>
<protein>
    <recommendedName>
        <fullName evidence="4">Zinc ribbon domain-containing protein</fullName>
    </recommendedName>
</protein>
<reference evidence="3" key="1">
    <citation type="submission" date="2020-06" db="EMBL/GenBank/DDBJ databases">
        <title>Draft genomic sequence of Geomonas sp. Red330.</title>
        <authorList>
            <person name="Itoh H."/>
            <person name="Zhenxing X."/>
            <person name="Ushijima N."/>
            <person name="Masuda Y."/>
            <person name="Shiratori Y."/>
            <person name="Senoo K."/>
        </authorList>
    </citation>
    <scope>NUCLEOTIDE SEQUENCE [LARGE SCALE GENOMIC DNA]</scope>
    <source>
        <strain evidence="3">Red330</strain>
    </source>
</reference>
<accession>A0A6V8MJ82</accession>
<organism evidence="2 3">
    <name type="scientific">Geomonas silvestris</name>
    <dbReference type="NCBI Taxonomy" id="2740184"/>
    <lineage>
        <taxon>Bacteria</taxon>
        <taxon>Pseudomonadati</taxon>
        <taxon>Thermodesulfobacteriota</taxon>
        <taxon>Desulfuromonadia</taxon>
        <taxon>Geobacterales</taxon>
        <taxon>Geobacteraceae</taxon>
        <taxon>Geomonas</taxon>
    </lineage>
</organism>
<sequence length="318" mass="34527">MKCTCPKCQADIELIVPEETPESGTTAPCPACNVKLNIYRESFGSRALHRTGQVSCAVCGAELGPQLHCQSCGACFPDFLVAQLGRRKARRQSKKVALSFSPLPARQTRAMALPSLDAALQPESVKSPSRKGIAAGNSKAIQIAVALLVVVALAAGGTFYYFKMEAEKQFAKNYALAAFCLQAGIERAQKASAKMSTDWKQRQDAGQGYTPRLSPEDERGFGLVEAKLDPTMAKLTKPPEKFGDCTPALGKLRAVYNRWHGLVQTPGNSLQAFNDNSAKIDQEYKQAIREFKSAIPGSMREELTSASVKLKLLRPLVM</sequence>
<proteinExistence type="predicted"/>
<keyword evidence="1" id="KW-1133">Transmembrane helix</keyword>